<comment type="caution">
    <text evidence="3">The sequence shown here is derived from an EMBL/GenBank/DDBJ whole genome shotgun (WGS) entry which is preliminary data.</text>
</comment>
<feature type="transmembrane region" description="Helical" evidence="2">
    <location>
        <begin position="92"/>
        <end position="113"/>
    </location>
</feature>
<feature type="transmembrane region" description="Helical" evidence="2">
    <location>
        <begin position="158"/>
        <end position="177"/>
    </location>
</feature>
<feature type="transmembrane region" description="Helical" evidence="2">
    <location>
        <begin position="258"/>
        <end position="277"/>
    </location>
</feature>
<keyword evidence="2" id="KW-0472">Membrane</keyword>
<evidence type="ECO:0000256" key="2">
    <source>
        <dbReference type="SAM" id="Phobius"/>
    </source>
</evidence>
<dbReference type="Proteomes" id="UP001165060">
    <property type="component" value="Unassembled WGS sequence"/>
</dbReference>
<feature type="transmembrane region" description="Helical" evidence="2">
    <location>
        <begin position="222"/>
        <end position="246"/>
    </location>
</feature>
<reference evidence="3 4" key="1">
    <citation type="journal article" date="2023" name="Commun. Biol.">
        <title>Genome analysis of Parmales, the sister group of diatoms, reveals the evolutionary specialization of diatoms from phago-mixotrophs to photoautotrophs.</title>
        <authorList>
            <person name="Ban H."/>
            <person name="Sato S."/>
            <person name="Yoshikawa S."/>
            <person name="Yamada K."/>
            <person name="Nakamura Y."/>
            <person name="Ichinomiya M."/>
            <person name="Sato N."/>
            <person name="Blanc-Mathieu R."/>
            <person name="Endo H."/>
            <person name="Kuwata A."/>
            <person name="Ogata H."/>
        </authorList>
    </citation>
    <scope>NUCLEOTIDE SEQUENCE [LARGE SCALE GENOMIC DNA]</scope>
</reference>
<name>A0ABQ6NA16_9STRA</name>
<feature type="transmembrane region" description="Helical" evidence="2">
    <location>
        <begin position="37"/>
        <end position="56"/>
    </location>
</feature>
<dbReference type="NCBIfam" id="NF038020">
    <property type="entry name" value="HeR"/>
    <property type="match status" value="1"/>
</dbReference>
<gene>
    <name evidence="3" type="ORF">TeGR_g9256</name>
</gene>
<dbReference type="InterPro" id="IPR041113">
    <property type="entry name" value="Heliorhodopsin"/>
</dbReference>
<accession>A0ABQ6NA16</accession>
<feature type="region of interest" description="Disordered" evidence="1">
    <location>
        <begin position="1"/>
        <end position="22"/>
    </location>
</feature>
<feature type="transmembrane region" description="Helical" evidence="2">
    <location>
        <begin position="189"/>
        <end position="210"/>
    </location>
</feature>
<dbReference type="EMBL" id="BRYB01006214">
    <property type="protein sequence ID" value="GMI52192.1"/>
    <property type="molecule type" value="Genomic_DNA"/>
</dbReference>
<sequence length="286" mass="32051">MIPATTGSSPLLDVESASPVPPPSPYTDAYLFKMNKIGGFLHFAQATLMIATYFSVDSVKDFTRPIYNSYLVYDEDTQNFSQNSRKVFDAPIGLITPFFLYLSAIAHFLIVYYQPASYIAGLDRNINKTRWWEYALSSSLMIVMIAILFGVWDLGNLVAITGCNISMNLFGLLMEQANDLSDKSRPVDWTAFLVGCFAGVVPWVNVLLAFLGAGDFANIPTFVYGILVGYFIFFNTFPVNMILQYARVGKWADYRYGELCYIWLSLLSKSLLAWLVFGGTFQPNGN</sequence>
<dbReference type="Gene3D" id="1.20.1070.10">
    <property type="entry name" value="Rhodopsin 7-helix transmembrane proteins"/>
    <property type="match status" value="1"/>
</dbReference>
<proteinExistence type="predicted"/>
<evidence type="ECO:0000256" key="1">
    <source>
        <dbReference type="SAM" id="MobiDB-lite"/>
    </source>
</evidence>
<protein>
    <submittedName>
        <fullName evidence="3">Uncharacterized protein</fullName>
    </submittedName>
</protein>
<dbReference type="Pfam" id="PF18761">
    <property type="entry name" value="Heliorhodopsin"/>
    <property type="match status" value="1"/>
</dbReference>
<keyword evidence="2" id="KW-1133">Transmembrane helix</keyword>
<evidence type="ECO:0000313" key="4">
    <source>
        <dbReference type="Proteomes" id="UP001165060"/>
    </source>
</evidence>
<keyword evidence="2" id="KW-0812">Transmembrane</keyword>
<evidence type="ECO:0000313" key="3">
    <source>
        <dbReference type="EMBL" id="GMI52192.1"/>
    </source>
</evidence>
<feature type="transmembrane region" description="Helical" evidence="2">
    <location>
        <begin position="134"/>
        <end position="152"/>
    </location>
</feature>
<keyword evidence="4" id="KW-1185">Reference proteome</keyword>
<organism evidence="3 4">
    <name type="scientific">Tetraparma gracilis</name>
    <dbReference type="NCBI Taxonomy" id="2962635"/>
    <lineage>
        <taxon>Eukaryota</taxon>
        <taxon>Sar</taxon>
        <taxon>Stramenopiles</taxon>
        <taxon>Ochrophyta</taxon>
        <taxon>Bolidophyceae</taxon>
        <taxon>Parmales</taxon>
        <taxon>Triparmaceae</taxon>
        <taxon>Tetraparma</taxon>
    </lineage>
</organism>